<dbReference type="InterPro" id="IPR001608">
    <property type="entry name" value="Ala_racemase_N"/>
</dbReference>
<keyword evidence="10" id="KW-1185">Reference proteome</keyword>
<dbReference type="Gene3D" id="2.40.37.10">
    <property type="entry name" value="Lyase, Ornithine Decarboxylase, Chain A, domain 1"/>
    <property type="match status" value="1"/>
</dbReference>
<feature type="active site" description="Proton acceptor; specific for D-alanine" evidence="5">
    <location>
        <position position="37"/>
    </location>
</feature>
<dbReference type="InterPro" id="IPR011079">
    <property type="entry name" value="Ala_racemase_C"/>
</dbReference>
<gene>
    <name evidence="9" type="ORF">SAMN05421540_101378</name>
</gene>
<reference evidence="9 10" key="1">
    <citation type="submission" date="2016-10" db="EMBL/GenBank/DDBJ databases">
        <authorList>
            <person name="de Groot N.N."/>
        </authorList>
    </citation>
    <scope>NUCLEOTIDE SEQUENCE [LARGE SCALE GENOMIC DNA]</scope>
    <source>
        <strain evidence="9 10">DSM 23581</strain>
    </source>
</reference>
<keyword evidence="4 5" id="KW-0413">Isomerase</keyword>
<feature type="domain" description="Alanine racemase C-terminal" evidence="8">
    <location>
        <begin position="242"/>
        <end position="366"/>
    </location>
</feature>
<dbReference type="UniPathway" id="UPA00042">
    <property type="reaction ID" value="UER00497"/>
</dbReference>
<comment type="cofactor">
    <cofactor evidence="2 5 6">
        <name>pyridoxal 5'-phosphate</name>
        <dbReference type="ChEBI" id="CHEBI:597326"/>
    </cofactor>
</comment>
<feature type="modified residue" description="N6-(pyridoxal phosphate)lysine" evidence="5 6">
    <location>
        <position position="37"/>
    </location>
</feature>
<dbReference type="PRINTS" id="PR00992">
    <property type="entry name" value="ALARACEMASE"/>
</dbReference>
<accession>A0A1H3W0Y6</accession>
<dbReference type="PANTHER" id="PTHR30511">
    <property type="entry name" value="ALANINE RACEMASE"/>
    <property type="match status" value="1"/>
</dbReference>
<dbReference type="GO" id="GO:0005829">
    <property type="term" value="C:cytosol"/>
    <property type="evidence" value="ECO:0007669"/>
    <property type="project" value="TreeGrafter"/>
</dbReference>
<sequence>MTTKETRLIIDLKALAENYKTVKSQLKPETKIMGVVKAFAYGTDSEIIAHKLVDYGVDYLAVAYTEEGVRLRNSGIQTPILVFYPQIEELSNLIDYRLTPSVYSFNFLIGLNKHLNELETIDFPIHLKINTGLNRLGFDLDELDEIYEEIQTNKRVKLSGLFSHLAASGTASQVDFTKQQIEKFQIARQFFIHKFGETFVSHLCNSSGIFNYPEAEFDMVRAGIALYGYGNNEAENAQLIPVSNLKTVIAQLRTIQKGESVGYERMFKTEKEAKIATLPLGYTDGIARQFGNGKAEILVNGHKAPIVGNVCMDTLMVDVTGIDCQEGDDVTIFGKEHSAVSFDKFQQTIPYEIITRISQRVTRVIEI</sequence>
<dbReference type="InterPro" id="IPR000821">
    <property type="entry name" value="Ala_racemase"/>
</dbReference>
<evidence type="ECO:0000256" key="6">
    <source>
        <dbReference type="PIRSR" id="PIRSR600821-50"/>
    </source>
</evidence>
<dbReference type="GO" id="GO:0030170">
    <property type="term" value="F:pyridoxal phosphate binding"/>
    <property type="evidence" value="ECO:0007669"/>
    <property type="project" value="UniProtKB-UniRule"/>
</dbReference>
<dbReference type="AlphaFoldDB" id="A0A1H3W0Y6"/>
<dbReference type="InterPro" id="IPR029066">
    <property type="entry name" value="PLP-binding_barrel"/>
</dbReference>
<dbReference type="InterPro" id="IPR009006">
    <property type="entry name" value="Ala_racemase/Decarboxylase_C"/>
</dbReference>
<dbReference type="Pfam" id="PF01168">
    <property type="entry name" value="Ala_racemase_N"/>
    <property type="match status" value="1"/>
</dbReference>
<dbReference type="GO" id="GO:0008784">
    <property type="term" value="F:alanine racemase activity"/>
    <property type="evidence" value="ECO:0007669"/>
    <property type="project" value="UniProtKB-UniRule"/>
</dbReference>
<comment type="catalytic activity">
    <reaction evidence="1 5">
        <text>L-alanine = D-alanine</text>
        <dbReference type="Rhea" id="RHEA:20249"/>
        <dbReference type="ChEBI" id="CHEBI:57416"/>
        <dbReference type="ChEBI" id="CHEBI:57972"/>
        <dbReference type="EC" id="5.1.1.1"/>
    </reaction>
</comment>
<proteinExistence type="inferred from homology"/>
<feature type="binding site" evidence="5 7">
    <location>
        <position position="312"/>
    </location>
    <ligand>
        <name>substrate</name>
    </ligand>
</feature>
<comment type="function">
    <text evidence="5">Catalyzes the interconversion of L-alanine and D-alanine. May also act on other amino acids.</text>
</comment>
<name>A0A1H3W0Y6_9FLAO</name>
<dbReference type="Pfam" id="PF00842">
    <property type="entry name" value="Ala_racemase_C"/>
    <property type="match status" value="1"/>
</dbReference>
<dbReference type="Proteomes" id="UP000198820">
    <property type="component" value="Unassembled WGS sequence"/>
</dbReference>
<dbReference type="GO" id="GO:0030632">
    <property type="term" value="P:D-alanine biosynthetic process"/>
    <property type="evidence" value="ECO:0007669"/>
    <property type="project" value="UniProtKB-UniRule"/>
</dbReference>
<evidence type="ECO:0000256" key="7">
    <source>
        <dbReference type="PIRSR" id="PIRSR600821-52"/>
    </source>
</evidence>
<dbReference type="HAMAP" id="MF_01201">
    <property type="entry name" value="Ala_racemase"/>
    <property type="match status" value="1"/>
</dbReference>
<comment type="pathway">
    <text evidence="5">Amino-acid biosynthesis; D-alanine biosynthesis; D-alanine from L-alanine: step 1/1.</text>
</comment>
<evidence type="ECO:0000313" key="9">
    <source>
        <dbReference type="EMBL" id="SDZ80777.1"/>
    </source>
</evidence>
<evidence type="ECO:0000256" key="5">
    <source>
        <dbReference type="HAMAP-Rule" id="MF_01201"/>
    </source>
</evidence>
<dbReference type="NCBIfam" id="TIGR00492">
    <property type="entry name" value="alr"/>
    <property type="match status" value="1"/>
</dbReference>
<evidence type="ECO:0000256" key="4">
    <source>
        <dbReference type="ARBA" id="ARBA00023235"/>
    </source>
</evidence>
<dbReference type="SUPFAM" id="SSF51419">
    <property type="entry name" value="PLP-binding barrel"/>
    <property type="match status" value="1"/>
</dbReference>
<comment type="similarity">
    <text evidence="5">Belongs to the alanine racemase family.</text>
</comment>
<dbReference type="STRING" id="908615.SAMN05421540_101378"/>
<dbReference type="CDD" id="cd00430">
    <property type="entry name" value="PLPDE_III_AR"/>
    <property type="match status" value="1"/>
</dbReference>
<evidence type="ECO:0000313" key="10">
    <source>
        <dbReference type="Proteomes" id="UP000198820"/>
    </source>
</evidence>
<dbReference type="SUPFAM" id="SSF50621">
    <property type="entry name" value="Alanine racemase C-terminal domain-like"/>
    <property type="match status" value="1"/>
</dbReference>
<dbReference type="RefSeq" id="WP_093238646.1">
    <property type="nucleotide sequence ID" value="NZ_FNQF01000001.1"/>
</dbReference>
<dbReference type="PANTHER" id="PTHR30511:SF0">
    <property type="entry name" value="ALANINE RACEMASE, CATABOLIC-RELATED"/>
    <property type="match status" value="1"/>
</dbReference>
<keyword evidence="3 5" id="KW-0663">Pyridoxal phosphate</keyword>
<evidence type="ECO:0000256" key="1">
    <source>
        <dbReference type="ARBA" id="ARBA00000316"/>
    </source>
</evidence>
<dbReference type="EMBL" id="FNQF01000001">
    <property type="protein sequence ID" value="SDZ80777.1"/>
    <property type="molecule type" value="Genomic_DNA"/>
</dbReference>
<dbReference type="Gene3D" id="3.20.20.10">
    <property type="entry name" value="Alanine racemase"/>
    <property type="match status" value="1"/>
</dbReference>
<evidence type="ECO:0000256" key="3">
    <source>
        <dbReference type="ARBA" id="ARBA00022898"/>
    </source>
</evidence>
<dbReference type="EC" id="5.1.1.1" evidence="5"/>
<dbReference type="FunFam" id="3.20.20.10:FF:000002">
    <property type="entry name" value="Alanine racemase"/>
    <property type="match status" value="1"/>
</dbReference>
<evidence type="ECO:0000256" key="2">
    <source>
        <dbReference type="ARBA" id="ARBA00001933"/>
    </source>
</evidence>
<feature type="active site" description="Proton acceptor; specific for L-alanine" evidence="5">
    <location>
        <position position="263"/>
    </location>
</feature>
<organism evidence="9 10">
    <name type="scientific">Psychroflexus halocasei</name>
    <dbReference type="NCBI Taxonomy" id="908615"/>
    <lineage>
        <taxon>Bacteria</taxon>
        <taxon>Pseudomonadati</taxon>
        <taxon>Bacteroidota</taxon>
        <taxon>Flavobacteriia</taxon>
        <taxon>Flavobacteriales</taxon>
        <taxon>Flavobacteriaceae</taxon>
        <taxon>Psychroflexus</taxon>
    </lineage>
</organism>
<evidence type="ECO:0000259" key="8">
    <source>
        <dbReference type="SMART" id="SM01005"/>
    </source>
</evidence>
<dbReference type="SMART" id="SM01005">
    <property type="entry name" value="Ala_racemase_C"/>
    <property type="match status" value="1"/>
</dbReference>
<feature type="binding site" evidence="5 7">
    <location>
        <position position="135"/>
    </location>
    <ligand>
        <name>substrate</name>
    </ligand>
</feature>
<protein>
    <recommendedName>
        <fullName evidence="5">Alanine racemase</fullName>
        <ecNumber evidence="5">5.1.1.1</ecNumber>
    </recommendedName>
</protein>